<feature type="transmembrane region" description="Helical" evidence="9">
    <location>
        <begin position="92"/>
        <end position="116"/>
    </location>
</feature>
<evidence type="ECO:0000256" key="6">
    <source>
        <dbReference type="ARBA" id="ARBA00022989"/>
    </source>
</evidence>
<feature type="transmembrane region" description="Helical" evidence="9">
    <location>
        <begin position="12"/>
        <end position="29"/>
    </location>
</feature>
<evidence type="ECO:0000256" key="7">
    <source>
        <dbReference type="ARBA" id="ARBA00023136"/>
    </source>
</evidence>
<dbReference type="InterPro" id="IPR036526">
    <property type="entry name" value="C-N_Hydrolase_sf"/>
</dbReference>
<feature type="transmembrane region" description="Helical" evidence="9">
    <location>
        <begin position="164"/>
        <end position="188"/>
    </location>
</feature>
<dbReference type="GO" id="GO:0005886">
    <property type="term" value="C:plasma membrane"/>
    <property type="evidence" value="ECO:0007669"/>
    <property type="project" value="UniProtKB-SubCell"/>
</dbReference>
<evidence type="ECO:0000313" key="11">
    <source>
        <dbReference type="EMBL" id="EMY78342.1"/>
    </source>
</evidence>
<feature type="transmembrane region" description="Helical" evidence="9">
    <location>
        <begin position="128"/>
        <end position="152"/>
    </location>
</feature>
<comment type="function">
    <text evidence="9">Catalyzes the phospholipid dependent N-acylation of the N-terminal cysteine of apolipoprotein, the last step in lipoprotein maturation.</text>
</comment>
<evidence type="ECO:0000256" key="2">
    <source>
        <dbReference type="ARBA" id="ARBA00010065"/>
    </source>
</evidence>
<dbReference type="EC" id="2.3.1.269" evidence="9"/>
<keyword evidence="3 9" id="KW-1003">Cell membrane</keyword>
<protein>
    <recommendedName>
        <fullName evidence="9">Apolipoprotein N-acyltransferase</fullName>
        <shortName evidence="9">ALP N-acyltransferase</shortName>
        <ecNumber evidence="9">2.3.1.269</ecNumber>
    </recommendedName>
</protein>
<dbReference type="InterPro" id="IPR045378">
    <property type="entry name" value="LNT_N"/>
</dbReference>
<dbReference type="RefSeq" id="WP_002999984.1">
    <property type="nucleotide sequence ID" value="NZ_AOHC02000023.1"/>
</dbReference>
<evidence type="ECO:0000256" key="3">
    <source>
        <dbReference type="ARBA" id="ARBA00022475"/>
    </source>
</evidence>
<dbReference type="SUPFAM" id="SSF56317">
    <property type="entry name" value="Carbon-nitrogen hydrolase"/>
    <property type="match status" value="1"/>
</dbReference>
<sequence length="584" mass="66152">MPYRFIPKDSFVYRFLLCFGVGGGTLLGLSPFSFFSAGVIAAVSCMFLFFSLNREPFWKASLWILILSQILNCVAFYWIPGAVSRIAGTGPVVSVLFFLLYGLVSHLKFFPFYTLFRFSKVESVSQPSTFLVFPAAGAVADMITIQIFPWYWGNLVSGSIVFEQFASICGVYGLSFLLLFISSVFIIFVNYFKEKKSEEFKIAVVAGIGIASVYFYGLYRIGYAESSFYEGKSKDLSVLMIQPDTSPGTKDLKADSNFLSVTMSKVFSLALRGSITSENPPSLIVIPESAIPFHGTIDSQENRKEHIYSSTMEGIVLYLSKHTGADIIFNELNMEGGKLRNQVGLFKNADGSFERYDKRKLLAFGEYLPMENELPFLRSIFKETSRYVPGEIPKLLIGNKIRNPKPILSPSEKEVSRLNEPEIYRSEFFSRDKRPRKISNLEYSYSILPLLCYEAMFTELVLDYYQTGQKPEILINLTNDSWFDSELEAYQHSGAVRLRAIETGLPLIRSAVSGISEVWDARGISRIVPIGFHETGIRTFSIRLDSFQPTIYTEFGNSFLWVFCVSILIFRFILVLKSVRKNRC</sequence>
<proteinExistence type="inferred from homology"/>
<comment type="catalytic activity">
    <reaction evidence="9">
        <text>N-terminal S-1,2-diacyl-sn-glyceryl-L-cysteinyl-[lipoprotein] + a glycerophospholipid = N-acyl-S-1,2-diacyl-sn-glyceryl-L-cysteinyl-[lipoprotein] + a 2-acyl-sn-glycero-3-phospholipid + H(+)</text>
        <dbReference type="Rhea" id="RHEA:48228"/>
        <dbReference type="Rhea" id="RHEA-COMP:14681"/>
        <dbReference type="Rhea" id="RHEA-COMP:14684"/>
        <dbReference type="ChEBI" id="CHEBI:15378"/>
        <dbReference type="ChEBI" id="CHEBI:136912"/>
        <dbReference type="ChEBI" id="CHEBI:140656"/>
        <dbReference type="ChEBI" id="CHEBI:140657"/>
        <dbReference type="ChEBI" id="CHEBI:140660"/>
        <dbReference type="EC" id="2.3.1.269"/>
    </reaction>
</comment>
<evidence type="ECO:0000256" key="4">
    <source>
        <dbReference type="ARBA" id="ARBA00022679"/>
    </source>
</evidence>
<evidence type="ECO:0000256" key="1">
    <source>
        <dbReference type="ARBA" id="ARBA00004651"/>
    </source>
</evidence>
<dbReference type="PROSITE" id="PS50263">
    <property type="entry name" value="CN_HYDROLASE"/>
    <property type="match status" value="1"/>
</dbReference>
<dbReference type="Pfam" id="PF20154">
    <property type="entry name" value="LNT_N"/>
    <property type="match status" value="1"/>
</dbReference>
<feature type="transmembrane region" description="Helical" evidence="9">
    <location>
        <begin position="35"/>
        <end position="53"/>
    </location>
</feature>
<gene>
    <name evidence="11" type="primary">lnt_1</name>
    <name evidence="9" type="synonym">lnt</name>
    <name evidence="11" type="ORF">LEP1GSC060_0687</name>
</gene>
<comment type="similarity">
    <text evidence="2 9">Belongs to the CN hydrolase family. Apolipoprotein N-acyltransferase subfamily.</text>
</comment>
<keyword evidence="5 9" id="KW-0812">Transmembrane</keyword>
<dbReference type="HAMAP" id="MF_01148">
    <property type="entry name" value="Lnt"/>
    <property type="match status" value="1"/>
</dbReference>
<keyword evidence="7 9" id="KW-0472">Membrane</keyword>
<dbReference type="Gene3D" id="3.60.110.10">
    <property type="entry name" value="Carbon-nitrogen hydrolase"/>
    <property type="match status" value="1"/>
</dbReference>
<organism evidence="11 12">
    <name type="scientific">Leptospira weilii serovar Ranarum str. ICFT</name>
    <dbReference type="NCBI Taxonomy" id="1218598"/>
    <lineage>
        <taxon>Bacteria</taxon>
        <taxon>Pseudomonadati</taxon>
        <taxon>Spirochaetota</taxon>
        <taxon>Spirochaetia</taxon>
        <taxon>Leptospirales</taxon>
        <taxon>Leptospiraceae</taxon>
        <taxon>Leptospira</taxon>
    </lineage>
</organism>
<keyword evidence="6 9" id="KW-1133">Transmembrane helix</keyword>
<dbReference type="Proteomes" id="UP000012313">
    <property type="component" value="Unassembled WGS sequence"/>
</dbReference>
<dbReference type="Pfam" id="PF00795">
    <property type="entry name" value="CN_hydrolase"/>
    <property type="match status" value="1"/>
</dbReference>
<evidence type="ECO:0000313" key="12">
    <source>
        <dbReference type="Proteomes" id="UP000012313"/>
    </source>
</evidence>
<comment type="pathway">
    <text evidence="9">Protein modification; lipoprotein biosynthesis (N-acyl transfer).</text>
</comment>
<name>N1WM76_9LEPT</name>
<feature type="domain" description="CN hydrolase" evidence="10">
    <location>
        <begin position="236"/>
        <end position="544"/>
    </location>
</feature>
<evidence type="ECO:0000256" key="5">
    <source>
        <dbReference type="ARBA" id="ARBA00022692"/>
    </source>
</evidence>
<feature type="transmembrane region" description="Helical" evidence="9">
    <location>
        <begin position="558"/>
        <end position="576"/>
    </location>
</feature>
<comment type="caution">
    <text evidence="11">The sequence shown here is derived from an EMBL/GenBank/DDBJ whole genome shotgun (WGS) entry which is preliminary data.</text>
</comment>
<dbReference type="PANTHER" id="PTHR38686:SF1">
    <property type="entry name" value="APOLIPOPROTEIN N-ACYLTRANSFERASE"/>
    <property type="match status" value="1"/>
</dbReference>
<dbReference type="PANTHER" id="PTHR38686">
    <property type="entry name" value="APOLIPOPROTEIN N-ACYLTRANSFERASE"/>
    <property type="match status" value="1"/>
</dbReference>
<keyword evidence="8 9" id="KW-0012">Acyltransferase</keyword>
<keyword evidence="12" id="KW-1185">Reference proteome</keyword>
<dbReference type="AlphaFoldDB" id="N1WM76"/>
<accession>N1WM76</accession>
<dbReference type="STRING" id="1218598.LEP1GSC060_0687"/>
<dbReference type="UniPathway" id="UPA00666"/>
<dbReference type="EMBL" id="AOHC02000023">
    <property type="protein sequence ID" value="EMY78342.1"/>
    <property type="molecule type" value="Genomic_DNA"/>
</dbReference>
<feature type="transmembrane region" description="Helical" evidence="9">
    <location>
        <begin position="60"/>
        <end position="80"/>
    </location>
</feature>
<keyword evidence="4 9" id="KW-0808">Transferase</keyword>
<comment type="subcellular location">
    <subcellularLocation>
        <location evidence="1 9">Cell membrane</location>
        <topology evidence="1 9">Multi-pass membrane protein</topology>
    </subcellularLocation>
</comment>
<dbReference type="GO" id="GO:0016410">
    <property type="term" value="F:N-acyltransferase activity"/>
    <property type="evidence" value="ECO:0007669"/>
    <property type="project" value="UniProtKB-UniRule"/>
</dbReference>
<evidence type="ECO:0000259" key="10">
    <source>
        <dbReference type="PROSITE" id="PS50263"/>
    </source>
</evidence>
<dbReference type="InterPro" id="IPR003010">
    <property type="entry name" value="C-N_Hydrolase"/>
</dbReference>
<evidence type="ECO:0000256" key="9">
    <source>
        <dbReference type="HAMAP-Rule" id="MF_01148"/>
    </source>
</evidence>
<reference evidence="11" key="1">
    <citation type="submission" date="2013-03" db="EMBL/GenBank/DDBJ databases">
        <authorList>
            <person name="Harkins D.M."/>
            <person name="Durkin A.S."/>
            <person name="Brinkac L.M."/>
            <person name="Haft D.H."/>
            <person name="Selengut J.D."/>
            <person name="Sanka R."/>
            <person name="DePew J."/>
            <person name="Purushe J."/>
            <person name="Hartskeerl R.A."/>
            <person name="Ahmed A."/>
            <person name="van der Linden H."/>
            <person name="Goris M.G.A."/>
            <person name="Vinetz J.M."/>
            <person name="Sutton G.G."/>
            <person name="Nierman W.C."/>
            <person name="Fouts D.E."/>
        </authorList>
    </citation>
    <scope>NUCLEOTIDE SEQUENCE [LARGE SCALE GENOMIC DNA]</scope>
    <source>
        <strain evidence="11">ICFT</strain>
    </source>
</reference>
<feature type="transmembrane region" description="Helical" evidence="9">
    <location>
        <begin position="200"/>
        <end position="219"/>
    </location>
</feature>
<dbReference type="InterPro" id="IPR004563">
    <property type="entry name" value="Apolipo_AcylTrfase"/>
</dbReference>
<dbReference type="GO" id="GO:0042158">
    <property type="term" value="P:lipoprotein biosynthetic process"/>
    <property type="evidence" value="ECO:0007669"/>
    <property type="project" value="UniProtKB-UniRule"/>
</dbReference>
<evidence type="ECO:0000256" key="8">
    <source>
        <dbReference type="ARBA" id="ARBA00023315"/>
    </source>
</evidence>